<dbReference type="InterPro" id="IPR036322">
    <property type="entry name" value="WD40_repeat_dom_sf"/>
</dbReference>
<dbReference type="GO" id="GO:0005737">
    <property type="term" value="C:cytoplasm"/>
    <property type="evidence" value="ECO:0007669"/>
    <property type="project" value="UniProtKB-SubCell"/>
</dbReference>
<dbReference type="PROSITE" id="PS50082">
    <property type="entry name" value="WD_REPEATS_2"/>
    <property type="match status" value="2"/>
</dbReference>
<dbReference type="InterPro" id="IPR015943">
    <property type="entry name" value="WD40/YVTN_repeat-like_dom_sf"/>
</dbReference>
<dbReference type="GO" id="GO:0030488">
    <property type="term" value="P:tRNA methylation"/>
    <property type="evidence" value="ECO:0007669"/>
    <property type="project" value="TreeGrafter"/>
</dbReference>
<dbReference type="Gene3D" id="2.130.10.10">
    <property type="entry name" value="YVTN repeat-like/Quinoprotein amine dehydrogenase"/>
    <property type="match status" value="3"/>
</dbReference>
<dbReference type="Proteomes" id="UP001230188">
    <property type="component" value="Unassembled WGS sequence"/>
</dbReference>
<keyword evidence="2" id="KW-0963">Cytoplasm</keyword>
<dbReference type="SMART" id="SM00320">
    <property type="entry name" value="WD40"/>
    <property type="match status" value="7"/>
</dbReference>
<keyword evidence="3 7" id="KW-0853">WD repeat</keyword>
<evidence type="ECO:0000313" key="9">
    <source>
        <dbReference type="Proteomes" id="UP001230188"/>
    </source>
</evidence>
<evidence type="ECO:0000256" key="6">
    <source>
        <dbReference type="ARBA" id="ARBA00038255"/>
    </source>
</evidence>
<comment type="caution">
    <text evidence="8">The sequence shown here is derived from an EMBL/GenBank/DDBJ whole genome shotgun (WGS) entry which is preliminary data.</text>
</comment>
<evidence type="ECO:0000256" key="5">
    <source>
        <dbReference type="ARBA" id="ARBA00022737"/>
    </source>
</evidence>
<comment type="similarity">
    <text evidence="6">Belongs to the WD repeat WDR6 family.</text>
</comment>
<accession>A0AAD7UB32</accession>
<evidence type="ECO:0000256" key="7">
    <source>
        <dbReference type="PROSITE-ProRule" id="PRU00221"/>
    </source>
</evidence>
<dbReference type="SUPFAM" id="SSF50978">
    <property type="entry name" value="WD40 repeat-like"/>
    <property type="match status" value="1"/>
</dbReference>
<dbReference type="InterPro" id="IPR011047">
    <property type="entry name" value="Quinoprotein_ADH-like_sf"/>
</dbReference>
<comment type="subcellular location">
    <subcellularLocation>
        <location evidence="1">Cytoplasm</location>
    </subcellularLocation>
</comment>
<feature type="repeat" description="WD" evidence="7">
    <location>
        <begin position="272"/>
        <end position="298"/>
    </location>
</feature>
<dbReference type="EMBL" id="JAQMWT010000415">
    <property type="protein sequence ID" value="KAJ8601622.1"/>
    <property type="molecule type" value="Genomic_DNA"/>
</dbReference>
<reference evidence="8" key="1">
    <citation type="submission" date="2023-01" db="EMBL/GenBank/DDBJ databases">
        <title>Metagenome sequencing of chrysophaentin producing Chrysophaeum taylorii.</title>
        <authorList>
            <person name="Davison J."/>
            <person name="Bewley C."/>
        </authorList>
    </citation>
    <scope>NUCLEOTIDE SEQUENCE</scope>
    <source>
        <strain evidence="8">NIES-1699</strain>
    </source>
</reference>
<evidence type="ECO:0000313" key="8">
    <source>
        <dbReference type="EMBL" id="KAJ8601622.1"/>
    </source>
</evidence>
<keyword evidence="4" id="KW-0819">tRNA processing</keyword>
<dbReference type="Pfam" id="PF00400">
    <property type="entry name" value="WD40"/>
    <property type="match status" value="2"/>
</dbReference>
<dbReference type="AlphaFoldDB" id="A0AAD7UB32"/>
<dbReference type="InterPro" id="IPR001680">
    <property type="entry name" value="WD40_rpt"/>
</dbReference>
<dbReference type="SUPFAM" id="SSF50998">
    <property type="entry name" value="Quinoprotein alcohol dehydrogenase-like"/>
    <property type="match status" value="1"/>
</dbReference>
<protein>
    <submittedName>
        <fullName evidence="8">Uncharacterized protein</fullName>
    </submittedName>
</protein>
<evidence type="ECO:0000256" key="2">
    <source>
        <dbReference type="ARBA" id="ARBA00022490"/>
    </source>
</evidence>
<proteinExistence type="inferred from homology"/>
<feature type="repeat" description="WD" evidence="7">
    <location>
        <begin position="177"/>
        <end position="205"/>
    </location>
</feature>
<dbReference type="PANTHER" id="PTHR14344">
    <property type="entry name" value="WD REPEAT PROTEIN"/>
    <property type="match status" value="1"/>
</dbReference>
<dbReference type="InterPro" id="IPR051973">
    <property type="entry name" value="tRNA_Anticodon_Mtase-Reg"/>
</dbReference>
<sequence>MNVEWSVGPVTAVAWFGGQDGGLYAARNGTVTTYASGVAVAEVRALPWRVHGLRGLDESSFLAWGRRRVVWWSKGRELWRGETPLRVLDAILVNNNNNNNNEVLAVDAVGSVCFGGGRACPALSAIDDVGELRCASLDADRRVAGGDAFGRLGIASLDGTNTTKNVLPTAAKPPPLHGGVVTAVRWSRDADVLASTSDDRCVRCWTADGDLKWCAAGHTARAWDVVFCGDDDDLVASCSQDARARLWLRETGECVAVLVAHAGKHAWCVAANGAALATGGADATVRLWEARRHRREVAGVVEMLLPSRATALRLVASTVLLVASATGELWRADIIDPFAGRKVPLPTTPTKGVEATWTRLVSACEHLAGATHVQPNGAVASVCGAPKGWVAVCRWRPDGAVLAAWRARPASRSLASWWLPGDGLGRLLVSTADRALTLWCLRDAPKPLTTISKLDGGATALAIDVALRPLDEASGGGALGSVVAVGDSRGRVSRLVERGGDVVEVLPRGPRVTSTGITAVAWTAANRIAPGLRCLVKDGRAVYMDANAEKRLAEVPIGHIAKVTRAVGDVAAGFVEDRHLVAVDVETGRRLASLVGAGHSKQPHDVHASPDGVALAAIDGRSLVYARAPASPGDLGPFLVADGVAAALWLSPTTIVCSGGSGQLACYVCAPPPATLARLRRLSPAVHAERAIAASHGVLVTASKYELRLWHGGDEPAPLATVALREAHQGEAEDQRVSAACAWHEDDDSLAVALGDSAGFVTLCDSLDVVARVHYDASPVLSLQRCRQRGTSILLAGAASGVVVLWRVEPSLREVVLFLALKPHAAGVNALVARSAASDTALVAVAGSDDHALSVLAFRFGDHPNATVEHIPRDSPTPVVGLAFGHDPDCVYSLATDLCLCLWRLADDAALLRRPIEWHLCASTADSISLTLLASIELDLGDARGLSLAPRHPQHADESPIRDRLLVFGDGGLTLVSYSPQSSRVRST</sequence>
<evidence type="ECO:0000256" key="4">
    <source>
        <dbReference type="ARBA" id="ARBA00022694"/>
    </source>
</evidence>
<gene>
    <name evidence="8" type="ORF">CTAYLR_007252</name>
</gene>
<keyword evidence="9" id="KW-1185">Reference proteome</keyword>
<organism evidence="8 9">
    <name type="scientific">Chrysophaeum taylorii</name>
    <dbReference type="NCBI Taxonomy" id="2483200"/>
    <lineage>
        <taxon>Eukaryota</taxon>
        <taxon>Sar</taxon>
        <taxon>Stramenopiles</taxon>
        <taxon>Ochrophyta</taxon>
        <taxon>Pelagophyceae</taxon>
        <taxon>Pelagomonadales</taxon>
        <taxon>Pelagomonadaceae</taxon>
        <taxon>Chrysophaeum</taxon>
    </lineage>
</organism>
<name>A0AAD7UB32_9STRA</name>
<evidence type="ECO:0000256" key="1">
    <source>
        <dbReference type="ARBA" id="ARBA00004496"/>
    </source>
</evidence>
<dbReference type="PANTHER" id="PTHR14344:SF3">
    <property type="entry name" value="WD REPEAT-CONTAINING PROTEIN 6"/>
    <property type="match status" value="1"/>
</dbReference>
<keyword evidence="5" id="KW-0677">Repeat</keyword>
<evidence type="ECO:0000256" key="3">
    <source>
        <dbReference type="ARBA" id="ARBA00022574"/>
    </source>
</evidence>